<accession>A0A540VFR3</accession>
<gene>
    <name evidence="1" type="ORF">FKY71_17040</name>
</gene>
<evidence type="ECO:0008006" key="3">
    <source>
        <dbReference type="Google" id="ProtNLM"/>
    </source>
</evidence>
<organism evidence="1 2">
    <name type="scientific">Spiribacter salinus</name>
    <dbReference type="NCBI Taxonomy" id="1335746"/>
    <lineage>
        <taxon>Bacteria</taxon>
        <taxon>Pseudomonadati</taxon>
        <taxon>Pseudomonadota</taxon>
        <taxon>Gammaproteobacteria</taxon>
        <taxon>Chromatiales</taxon>
        <taxon>Ectothiorhodospiraceae</taxon>
        <taxon>Spiribacter</taxon>
    </lineage>
</organism>
<dbReference type="Proteomes" id="UP000315400">
    <property type="component" value="Unassembled WGS sequence"/>
</dbReference>
<name>A0A540VFR3_9GAMM</name>
<proteinExistence type="predicted"/>
<dbReference type="EMBL" id="VIFK01000373">
    <property type="protein sequence ID" value="TQE95588.1"/>
    <property type="molecule type" value="Genomic_DNA"/>
</dbReference>
<protein>
    <recommendedName>
        <fullName evidence="3">Helix-turn-helix domain-containing protein</fullName>
    </recommendedName>
</protein>
<comment type="caution">
    <text evidence="1">The sequence shown here is derived from an EMBL/GenBank/DDBJ whole genome shotgun (WGS) entry which is preliminary data.</text>
</comment>
<evidence type="ECO:0000313" key="1">
    <source>
        <dbReference type="EMBL" id="TQE95588.1"/>
    </source>
</evidence>
<reference evidence="1 2" key="1">
    <citation type="submission" date="2019-06" db="EMBL/GenBank/DDBJ databases">
        <title>Metagenome assembled Genome of Spiribacter salinus SL48-SHIP from the microbial mat of Salt Lake 48 (Novosibirsk region, Russia).</title>
        <authorList>
            <person name="Shipova A."/>
            <person name="Rozanov A.S."/>
            <person name="Bryanskaya A.V."/>
            <person name="Peltek S.E."/>
        </authorList>
    </citation>
    <scope>NUCLEOTIDE SEQUENCE [LARGE SCALE GENOMIC DNA]</scope>
    <source>
        <strain evidence="1">SL48-SHIP-2</strain>
    </source>
</reference>
<dbReference type="AlphaFoldDB" id="A0A540VFR3"/>
<sequence>MKEKRIPRPDRLRRPPPQFSWVDHRLVRENRLGGCSCQALALYLFLATVADAEGLSYYGEASIMRHLKMDGPQLRTARACLVRADLIAYEAPFYQVLGLDAPVTGVAETTSGRSGRALSLAELLSELEGGAS</sequence>
<evidence type="ECO:0000313" key="2">
    <source>
        <dbReference type="Proteomes" id="UP000315400"/>
    </source>
</evidence>